<proteinExistence type="inferred from homology"/>
<evidence type="ECO:0000259" key="5">
    <source>
        <dbReference type="PROSITE" id="PS01031"/>
    </source>
</evidence>
<dbReference type="EMBL" id="JABFTP020000144">
    <property type="protein sequence ID" value="KAL3280786.1"/>
    <property type="molecule type" value="Genomic_DNA"/>
</dbReference>
<dbReference type="SUPFAM" id="SSF49764">
    <property type="entry name" value="HSP20-like chaperones"/>
    <property type="match status" value="5"/>
</dbReference>
<dbReference type="InterPro" id="IPR001436">
    <property type="entry name" value="Alpha-crystallin/sHSP_animal"/>
</dbReference>
<dbReference type="PROSITE" id="PS01031">
    <property type="entry name" value="SHSP"/>
    <property type="match status" value="3"/>
</dbReference>
<feature type="region of interest" description="Disordered" evidence="4">
    <location>
        <begin position="1"/>
        <end position="20"/>
    </location>
</feature>
<dbReference type="Pfam" id="PF00011">
    <property type="entry name" value="HSP20"/>
    <property type="match status" value="5"/>
</dbReference>
<name>A0ABD2NPY3_9CUCU</name>
<comment type="caution">
    <text evidence="6">The sequence shown here is derived from an EMBL/GenBank/DDBJ whole genome shotgun (WGS) entry which is preliminary data.</text>
</comment>
<accession>A0ABD2NPY3</accession>
<protein>
    <recommendedName>
        <fullName evidence="5">SHSP domain-containing protein</fullName>
    </recommendedName>
</protein>
<dbReference type="PANTHER" id="PTHR45640">
    <property type="entry name" value="HEAT SHOCK PROTEIN HSP-12.2-RELATED"/>
    <property type="match status" value="1"/>
</dbReference>
<evidence type="ECO:0000313" key="6">
    <source>
        <dbReference type="EMBL" id="KAL3280786.1"/>
    </source>
</evidence>
<dbReference type="AlphaFoldDB" id="A0ABD2NPY3"/>
<reference evidence="6 7" key="1">
    <citation type="journal article" date="2021" name="BMC Biol.">
        <title>Horizontally acquired antibacterial genes associated with adaptive radiation of ladybird beetles.</title>
        <authorList>
            <person name="Li H.S."/>
            <person name="Tang X.F."/>
            <person name="Huang Y.H."/>
            <person name="Xu Z.Y."/>
            <person name="Chen M.L."/>
            <person name="Du X.Y."/>
            <person name="Qiu B.Y."/>
            <person name="Chen P.T."/>
            <person name="Zhang W."/>
            <person name="Slipinski A."/>
            <person name="Escalona H.E."/>
            <person name="Waterhouse R.M."/>
            <person name="Zwick A."/>
            <person name="Pang H."/>
        </authorList>
    </citation>
    <scope>NUCLEOTIDE SEQUENCE [LARGE SCALE GENOMIC DNA]</scope>
    <source>
        <strain evidence="6">SYSU2018</strain>
    </source>
</reference>
<evidence type="ECO:0000313" key="7">
    <source>
        <dbReference type="Proteomes" id="UP001516400"/>
    </source>
</evidence>
<comment type="similarity">
    <text evidence="2 3">Belongs to the small heat shock protein (HSP20) family.</text>
</comment>
<dbReference type="Proteomes" id="UP001516400">
    <property type="component" value="Unassembled WGS sequence"/>
</dbReference>
<dbReference type="GO" id="GO:0009408">
    <property type="term" value="P:response to heat"/>
    <property type="evidence" value="ECO:0007669"/>
    <property type="project" value="UniProtKB-ARBA"/>
</dbReference>
<dbReference type="InterPro" id="IPR002068">
    <property type="entry name" value="A-crystallin/Hsp20_dom"/>
</dbReference>
<dbReference type="InterPro" id="IPR008978">
    <property type="entry name" value="HSP20-like_chaperone"/>
</dbReference>
<feature type="domain" description="SHSP" evidence="5">
    <location>
        <begin position="112"/>
        <end position="217"/>
    </location>
</feature>
<dbReference type="PANTHER" id="PTHR45640:SF13">
    <property type="entry name" value="HEAT SHOCK PROTEIN 22-RELATED"/>
    <property type="match status" value="1"/>
</dbReference>
<keyword evidence="7" id="KW-1185">Reference proteome</keyword>
<dbReference type="CDD" id="cd06526">
    <property type="entry name" value="metazoan_ACD"/>
    <property type="match status" value="5"/>
</dbReference>
<keyword evidence="1" id="KW-0346">Stress response</keyword>
<evidence type="ECO:0000256" key="4">
    <source>
        <dbReference type="SAM" id="MobiDB-lite"/>
    </source>
</evidence>
<evidence type="ECO:0000256" key="3">
    <source>
        <dbReference type="RuleBase" id="RU003616"/>
    </source>
</evidence>
<dbReference type="Gene3D" id="2.60.40.790">
    <property type="match status" value="5"/>
</dbReference>
<feature type="compositionally biased region" description="Polar residues" evidence="4">
    <location>
        <begin position="1"/>
        <end position="13"/>
    </location>
</feature>
<feature type="domain" description="SHSP" evidence="5">
    <location>
        <begin position="432"/>
        <end position="528"/>
    </location>
</feature>
<feature type="domain" description="SHSP" evidence="5">
    <location>
        <begin position="312"/>
        <end position="418"/>
    </location>
</feature>
<gene>
    <name evidence="6" type="ORF">HHI36_004018</name>
</gene>
<evidence type="ECO:0000256" key="2">
    <source>
        <dbReference type="PROSITE-ProRule" id="PRU00285"/>
    </source>
</evidence>
<sequence length="528" mass="60694">MPATAESSNTSCYGKSRNRTLSDTHEEKKIFKTKVDILNCKPEDVKLKMEGNRVIIEGKLFKNGKSKGKPVYFSKHYIMPENCDLEKMRYTITPDGVYITAPRRNKQICTDWPKLEDSCTTNCIDLNDRFEIRLNVQEFRPEDIKIKVNGNTVIIKAKHLQETGMKRVIKTYSLPDNCEITKLERKFTPQGHLLLTIPKFLGLLYDSNNKQKPNTTKSNVKCKFNITSEKFEIKIDVTNFKPKDINIIQQKRMITVIGKRFGKLDSTEEKFEKTFLLPSDYDITKIDRKFHSDGVLVISVPRIEGKPIEDFKTFLPENSSCDMQINDDYVEIKLNIVGFSPEEITIKITGKNTLTIEGKKMNGKGGINKSFMKSYMLPSEFDIKRLKKNITSDGMLYVKVPKNKRTCSLENLADSQEQRVFTNGTRNGSLHNLSEPDDQGMVDSAELDKNKFEMKFNVQGFRTDDVYVKINKNIVTIECRHHHPGKGIIKSYLVPKAYDLNALQTYITQDDILIVTIPKLENNNFQAF</sequence>
<organism evidence="6 7">
    <name type="scientific">Cryptolaemus montrouzieri</name>
    <dbReference type="NCBI Taxonomy" id="559131"/>
    <lineage>
        <taxon>Eukaryota</taxon>
        <taxon>Metazoa</taxon>
        <taxon>Ecdysozoa</taxon>
        <taxon>Arthropoda</taxon>
        <taxon>Hexapoda</taxon>
        <taxon>Insecta</taxon>
        <taxon>Pterygota</taxon>
        <taxon>Neoptera</taxon>
        <taxon>Endopterygota</taxon>
        <taxon>Coleoptera</taxon>
        <taxon>Polyphaga</taxon>
        <taxon>Cucujiformia</taxon>
        <taxon>Coccinelloidea</taxon>
        <taxon>Coccinellidae</taxon>
        <taxon>Scymninae</taxon>
        <taxon>Scymnini</taxon>
        <taxon>Cryptolaemus</taxon>
    </lineage>
</organism>
<evidence type="ECO:0000256" key="1">
    <source>
        <dbReference type="ARBA" id="ARBA00023016"/>
    </source>
</evidence>